<comment type="caution">
    <text evidence="2">The sequence shown here is derived from an EMBL/GenBank/DDBJ whole genome shotgun (WGS) entry which is preliminary data.</text>
</comment>
<feature type="transmembrane region" description="Helical" evidence="1">
    <location>
        <begin position="13"/>
        <end position="39"/>
    </location>
</feature>
<proteinExistence type="predicted"/>
<sequence>MIKNLKNLGWKKLLIYSISIVIVFIVLGFTIMFGTLLLLDQFDNRYQDPETYGMDN</sequence>
<keyword evidence="1" id="KW-0812">Transmembrane</keyword>
<dbReference type="RefSeq" id="WP_158413533.1">
    <property type="nucleotide sequence ID" value="NZ_BAVS01000032.1"/>
</dbReference>
<keyword evidence="1" id="KW-0472">Membrane</keyword>
<keyword evidence="3" id="KW-1185">Reference proteome</keyword>
<accession>W4VPY3</accession>
<evidence type="ECO:0000313" key="2">
    <source>
        <dbReference type="EMBL" id="GAE94819.1"/>
    </source>
</evidence>
<dbReference type="EMBL" id="BAVS01000032">
    <property type="protein sequence ID" value="GAE94819.1"/>
    <property type="molecule type" value="Genomic_DNA"/>
</dbReference>
<evidence type="ECO:0000313" key="3">
    <source>
        <dbReference type="Proteomes" id="UP000019102"/>
    </source>
</evidence>
<dbReference type="Proteomes" id="UP000019102">
    <property type="component" value="Unassembled WGS sequence"/>
</dbReference>
<gene>
    <name evidence="2" type="ORF">JCM21714_4013</name>
</gene>
<name>W4VPY3_9BACI</name>
<keyword evidence="1" id="KW-1133">Transmembrane helix</keyword>
<dbReference type="AlphaFoldDB" id="W4VPY3"/>
<reference evidence="2 3" key="1">
    <citation type="journal article" date="2014" name="Genome Announc.">
        <title>Draft Genome Sequence of the Boron-Tolerant and Moderately Halotolerant Bacterium Gracilibacillus boraciitolerans JCM 21714T.</title>
        <authorList>
            <person name="Ahmed I."/>
            <person name="Oshima K."/>
            <person name="Suda W."/>
            <person name="Kitamura K."/>
            <person name="Iida T."/>
            <person name="Ohmori Y."/>
            <person name="Fujiwara T."/>
            <person name="Hattori M."/>
            <person name="Ohkuma M."/>
        </authorList>
    </citation>
    <scope>NUCLEOTIDE SEQUENCE [LARGE SCALE GENOMIC DNA]</scope>
    <source>
        <strain evidence="2 3">JCM 21714</strain>
    </source>
</reference>
<protein>
    <submittedName>
        <fullName evidence="2">Uncharacterized protein</fullName>
    </submittedName>
</protein>
<organism evidence="2 3">
    <name type="scientific">Gracilibacillus boraciitolerans JCM 21714</name>
    <dbReference type="NCBI Taxonomy" id="1298598"/>
    <lineage>
        <taxon>Bacteria</taxon>
        <taxon>Bacillati</taxon>
        <taxon>Bacillota</taxon>
        <taxon>Bacilli</taxon>
        <taxon>Bacillales</taxon>
        <taxon>Bacillaceae</taxon>
        <taxon>Gracilibacillus</taxon>
    </lineage>
</organism>
<evidence type="ECO:0000256" key="1">
    <source>
        <dbReference type="SAM" id="Phobius"/>
    </source>
</evidence>